<evidence type="ECO:0000256" key="3">
    <source>
        <dbReference type="ARBA" id="ARBA00022989"/>
    </source>
</evidence>
<evidence type="ECO:0000313" key="8">
    <source>
        <dbReference type="Proteomes" id="UP000177165"/>
    </source>
</evidence>
<dbReference type="Pfam" id="PF07291">
    <property type="entry name" value="MauE"/>
    <property type="match status" value="1"/>
</dbReference>
<sequence length="162" mass="18205">MSSASSKVSYKELICFILRVLVGSLFITSGILKLLQPTEEFIALVHGYRLLPFALVPLYARILPWFELVLGVFFLLGWYQKWAGFGIALLLVSFIIALILVLARNIPLQNCGCFGGKLGALLGEKPWEVLVRNFVLLGAVALVVRNQISRWSLDYWFSKKSL</sequence>
<keyword evidence="2 5" id="KW-0812">Transmembrane</keyword>
<comment type="caution">
    <text evidence="7">The sequence shown here is derived from an EMBL/GenBank/DDBJ whole genome shotgun (WGS) entry which is preliminary data.</text>
</comment>
<feature type="transmembrane region" description="Helical" evidence="5">
    <location>
        <begin position="85"/>
        <end position="106"/>
    </location>
</feature>
<feature type="transmembrane region" description="Helical" evidence="5">
    <location>
        <begin position="58"/>
        <end position="78"/>
    </location>
</feature>
<evidence type="ECO:0000256" key="4">
    <source>
        <dbReference type="ARBA" id="ARBA00023136"/>
    </source>
</evidence>
<feature type="domain" description="Methylamine utilisation protein MauE" evidence="6">
    <location>
        <begin position="13"/>
        <end position="143"/>
    </location>
</feature>
<name>A0A1G2AQV4_9BACT</name>
<evidence type="ECO:0000313" key="7">
    <source>
        <dbReference type="EMBL" id="OGY79271.1"/>
    </source>
</evidence>
<dbReference type="InterPro" id="IPR009908">
    <property type="entry name" value="Methylamine_util_MauE"/>
</dbReference>
<dbReference type="Proteomes" id="UP000177165">
    <property type="component" value="Unassembled WGS sequence"/>
</dbReference>
<organism evidence="7 8">
    <name type="scientific">Candidatus Kerfeldbacteria bacterium RIFCSPHIGHO2_02_FULL_42_14</name>
    <dbReference type="NCBI Taxonomy" id="1798540"/>
    <lineage>
        <taxon>Bacteria</taxon>
        <taxon>Candidatus Kerfeldiibacteriota</taxon>
    </lineage>
</organism>
<evidence type="ECO:0000259" key="6">
    <source>
        <dbReference type="Pfam" id="PF07291"/>
    </source>
</evidence>
<proteinExistence type="predicted"/>
<evidence type="ECO:0000256" key="1">
    <source>
        <dbReference type="ARBA" id="ARBA00004141"/>
    </source>
</evidence>
<accession>A0A1G2AQV4</accession>
<evidence type="ECO:0000256" key="2">
    <source>
        <dbReference type="ARBA" id="ARBA00022692"/>
    </source>
</evidence>
<gene>
    <name evidence="7" type="ORF">A3B74_00255</name>
</gene>
<comment type="subcellular location">
    <subcellularLocation>
        <location evidence="1">Membrane</location>
        <topology evidence="1">Multi-pass membrane protein</topology>
    </subcellularLocation>
</comment>
<dbReference type="GO" id="GO:0030416">
    <property type="term" value="P:methylamine metabolic process"/>
    <property type="evidence" value="ECO:0007669"/>
    <property type="project" value="InterPro"/>
</dbReference>
<keyword evidence="4 5" id="KW-0472">Membrane</keyword>
<evidence type="ECO:0000256" key="5">
    <source>
        <dbReference type="SAM" id="Phobius"/>
    </source>
</evidence>
<dbReference type="GO" id="GO:0016020">
    <property type="term" value="C:membrane"/>
    <property type="evidence" value="ECO:0007669"/>
    <property type="project" value="UniProtKB-SubCell"/>
</dbReference>
<dbReference type="EMBL" id="MHKB01000009">
    <property type="protein sequence ID" value="OGY79271.1"/>
    <property type="molecule type" value="Genomic_DNA"/>
</dbReference>
<feature type="transmembrane region" description="Helical" evidence="5">
    <location>
        <begin position="12"/>
        <end position="32"/>
    </location>
</feature>
<protein>
    <recommendedName>
        <fullName evidence="6">Methylamine utilisation protein MauE domain-containing protein</fullName>
    </recommendedName>
</protein>
<keyword evidence="3 5" id="KW-1133">Transmembrane helix</keyword>
<dbReference type="STRING" id="1798540.A3B74_00255"/>
<dbReference type="AlphaFoldDB" id="A0A1G2AQV4"/>
<dbReference type="UniPathway" id="UPA00895"/>
<reference evidence="7 8" key="1">
    <citation type="journal article" date="2016" name="Nat. Commun.">
        <title>Thousands of microbial genomes shed light on interconnected biogeochemical processes in an aquifer system.</title>
        <authorList>
            <person name="Anantharaman K."/>
            <person name="Brown C.T."/>
            <person name="Hug L.A."/>
            <person name="Sharon I."/>
            <person name="Castelle C.J."/>
            <person name="Probst A.J."/>
            <person name="Thomas B.C."/>
            <person name="Singh A."/>
            <person name="Wilkins M.J."/>
            <person name="Karaoz U."/>
            <person name="Brodie E.L."/>
            <person name="Williams K.H."/>
            <person name="Hubbard S.S."/>
            <person name="Banfield J.F."/>
        </authorList>
    </citation>
    <scope>NUCLEOTIDE SEQUENCE [LARGE SCALE GENOMIC DNA]</scope>
</reference>